<name>A0A5D3BWX7_CUCMM</name>
<comment type="caution">
    <text evidence="2">The sequence shown here is derived from an EMBL/GenBank/DDBJ whole genome shotgun (WGS) entry which is preliminary data.</text>
</comment>
<protein>
    <submittedName>
        <fullName evidence="2">Senescence-specific cysteine protease sag39</fullName>
    </submittedName>
</protein>
<evidence type="ECO:0000256" key="1">
    <source>
        <dbReference type="SAM" id="MobiDB-lite"/>
    </source>
</evidence>
<accession>A0A5D3BWX7</accession>
<evidence type="ECO:0000313" key="2">
    <source>
        <dbReference type="EMBL" id="TYK02736.1"/>
    </source>
</evidence>
<feature type="region of interest" description="Disordered" evidence="1">
    <location>
        <begin position="96"/>
        <end position="129"/>
    </location>
</feature>
<dbReference type="EMBL" id="SSTD01015385">
    <property type="protein sequence ID" value="TYK02736.1"/>
    <property type="molecule type" value="Genomic_DNA"/>
</dbReference>
<keyword evidence="2" id="KW-0378">Hydrolase</keyword>
<dbReference type="Proteomes" id="UP000321947">
    <property type="component" value="Unassembled WGS sequence"/>
</dbReference>
<feature type="compositionally biased region" description="Basic and acidic residues" evidence="1">
    <location>
        <begin position="116"/>
        <end position="129"/>
    </location>
</feature>
<proteinExistence type="predicted"/>
<reference evidence="2 3" key="1">
    <citation type="submission" date="2019-08" db="EMBL/GenBank/DDBJ databases">
        <title>Draft genome sequences of two oriental melons (Cucumis melo L. var makuwa).</title>
        <authorList>
            <person name="Kwon S.-Y."/>
        </authorList>
    </citation>
    <scope>NUCLEOTIDE SEQUENCE [LARGE SCALE GENOMIC DNA]</scope>
    <source>
        <strain evidence="3">cv. Chang Bougi</strain>
        <tissue evidence="2">Leaf</tissue>
    </source>
</reference>
<dbReference type="GO" id="GO:0008233">
    <property type="term" value="F:peptidase activity"/>
    <property type="evidence" value="ECO:0007669"/>
    <property type="project" value="UniProtKB-KW"/>
</dbReference>
<evidence type="ECO:0000313" key="3">
    <source>
        <dbReference type="Proteomes" id="UP000321947"/>
    </source>
</evidence>
<dbReference type="GO" id="GO:0006508">
    <property type="term" value="P:proteolysis"/>
    <property type="evidence" value="ECO:0007669"/>
    <property type="project" value="UniProtKB-KW"/>
</dbReference>
<dbReference type="AlphaFoldDB" id="A0A5D3BWX7"/>
<gene>
    <name evidence="2" type="ORF">E5676_scaffold1154G00380</name>
</gene>
<sequence length="129" mass="14819">MENQAPTARAILISRIKISEPKPFCRARDAKALENYIFYLEQYFKATNMVTEETKVTLATMHLPKDAKLWVQDLTLEYAAAERLFDLSNDSQDVRRHPSFSFGAKKNNCQSSPKNVGRDKCSNGDRRPY</sequence>
<organism evidence="2 3">
    <name type="scientific">Cucumis melo var. makuwa</name>
    <name type="common">Oriental melon</name>
    <dbReference type="NCBI Taxonomy" id="1194695"/>
    <lineage>
        <taxon>Eukaryota</taxon>
        <taxon>Viridiplantae</taxon>
        <taxon>Streptophyta</taxon>
        <taxon>Embryophyta</taxon>
        <taxon>Tracheophyta</taxon>
        <taxon>Spermatophyta</taxon>
        <taxon>Magnoliopsida</taxon>
        <taxon>eudicotyledons</taxon>
        <taxon>Gunneridae</taxon>
        <taxon>Pentapetalae</taxon>
        <taxon>rosids</taxon>
        <taxon>fabids</taxon>
        <taxon>Cucurbitales</taxon>
        <taxon>Cucurbitaceae</taxon>
        <taxon>Benincaseae</taxon>
        <taxon>Cucumis</taxon>
    </lineage>
</organism>
<keyword evidence="2" id="KW-0645">Protease</keyword>